<reference evidence="4 5" key="1">
    <citation type="submission" date="2020-05" db="EMBL/GenBank/DDBJ databases">
        <title>MicrobeNet Type strains.</title>
        <authorList>
            <person name="Nicholson A.C."/>
        </authorList>
    </citation>
    <scope>NUCLEOTIDE SEQUENCE [LARGE SCALE GENOMIC DNA]</scope>
    <source>
        <strain evidence="4 5">JCM 14547</strain>
    </source>
</reference>
<dbReference type="InterPro" id="IPR052016">
    <property type="entry name" value="Bact_Sigma-Reg"/>
</dbReference>
<dbReference type="SUPFAM" id="SSF81606">
    <property type="entry name" value="PP2C-like"/>
    <property type="match status" value="1"/>
</dbReference>
<name>A0A849BQD1_9ACTN</name>
<feature type="region of interest" description="Disordered" evidence="2">
    <location>
        <begin position="549"/>
        <end position="578"/>
    </location>
</feature>
<feature type="domain" description="PPM-type phosphatase" evidence="3">
    <location>
        <begin position="328"/>
        <end position="549"/>
    </location>
</feature>
<dbReference type="PANTHER" id="PTHR43156">
    <property type="entry name" value="STAGE II SPORULATION PROTEIN E-RELATED"/>
    <property type="match status" value="1"/>
</dbReference>
<evidence type="ECO:0000256" key="1">
    <source>
        <dbReference type="ARBA" id="ARBA00022801"/>
    </source>
</evidence>
<accession>A0A849BQD1</accession>
<dbReference type="SUPFAM" id="SSF55785">
    <property type="entry name" value="PYP-like sensor domain (PAS domain)"/>
    <property type="match status" value="1"/>
</dbReference>
<dbReference type="AlphaFoldDB" id="A0A849BQD1"/>
<dbReference type="SMART" id="SM00331">
    <property type="entry name" value="PP2C_SIG"/>
    <property type="match status" value="1"/>
</dbReference>
<keyword evidence="1" id="KW-0378">Hydrolase</keyword>
<dbReference type="EMBL" id="JABEMA010000091">
    <property type="protein sequence ID" value="NNH23032.1"/>
    <property type="molecule type" value="Genomic_DNA"/>
</dbReference>
<evidence type="ECO:0000313" key="5">
    <source>
        <dbReference type="Proteomes" id="UP000555552"/>
    </source>
</evidence>
<dbReference type="InterPro" id="IPR035965">
    <property type="entry name" value="PAS-like_dom_sf"/>
</dbReference>
<dbReference type="InterPro" id="IPR013656">
    <property type="entry name" value="PAS_4"/>
</dbReference>
<comment type="caution">
    <text evidence="4">The sequence shown here is derived from an EMBL/GenBank/DDBJ whole genome shotgun (WGS) entry which is preliminary data.</text>
</comment>
<keyword evidence="5" id="KW-1185">Reference proteome</keyword>
<evidence type="ECO:0000259" key="3">
    <source>
        <dbReference type="SMART" id="SM00331"/>
    </source>
</evidence>
<dbReference type="RefSeq" id="WP_171202862.1">
    <property type="nucleotide sequence ID" value="NZ_BAAANP010000001.1"/>
</dbReference>
<proteinExistence type="predicted"/>
<gene>
    <name evidence="4" type="ORF">HLB09_07995</name>
</gene>
<sequence length="578" mass="61615">MTSPAGPRGVGPARRPWEDAGSLAPLYDAVDWAGGPLGPPEDWDETLRGSLALALTTRFPVTLLWGPEHVLVYNAAYAEIIEDKHPDALGRRCADVFPEAWPVIGPMLADVMAGGGPTWTEDVRMPLVRRGGRSEECFFTYSYSPVAAPDGRVAGVLDITAETTRQVVDRRRLALLAQLTDRLSDLEDAETLPAVALPVLRSARHDLVDPALLAPDDPLAPIDRDVVVEEVAEEDVEAGTGLRHRVLLRLPGVLPRAQRPVLVAGVDPEVPVDRVLLEFLVLVAGVLGTALERARAHAVERASGQLARSMSEALQRDLLTPLPQPDHVQLAARYQPAASELAVGGDWYDAFTTADGGTSFVVGDVSGHDAGAAVAMAQVRNVLRGVGHALGEPPAAVLDALDRAMRDLAVGALATAVLARLEEDEGDDEGRGGHRVRWANAGHLPPVLVHPDGRVELLQRRSDLLLGLSTGAARRDHQVALPAGATFLLVTDGLVERRGAHLSDGLAWLRSTVERLARAGATVEELLDGLLAEVGADVEDDVALLAVRAHPRDRPRPPEAGPEVGPDDLLRGELRGAR</sequence>
<dbReference type="Gene3D" id="3.60.40.10">
    <property type="entry name" value="PPM-type phosphatase domain"/>
    <property type="match status" value="1"/>
</dbReference>
<protein>
    <submittedName>
        <fullName evidence="4">SpoIIE family protein phosphatase</fullName>
    </submittedName>
</protein>
<dbReference type="GO" id="GO:0016791">
    <property type="term" value="F:phosphatase activity"/>
    <property type="evidence" value="ECO:0007669"/>
    <property type="project" value="TreeGrafter"/>
</dbReference>
<feature type="compositionally biased region" description="Basic and acidic residues" evidence="2">
    <location>
        <begin position="568"/>
        <end position="578"/>
    </location>
</feature>
<dbReference type="PANTHER" id="PTHR43156:SF2">
    <property type="entry name" value="STAGE II SPORULATION PROTEIN E"/>
    <property type="match status" value="1"/>
</dbReference>
<evidence type="ECO:0000313" key="4">
    <source>
        <dbReference type="EMBL" id="NNH23032.1"/>
    </source>
</evidence>
<organism evidence="4 5">
    <name type="scientific">Pseudokineococcus marinus</name>
    <dbReference type="NCBI Taxonomy" id="351215"/>
    <lineage>
        <taxon>Bacteria</taxon>
        <taxon>Bacillati</taxon>
        <taxon>Actinomycetota</taxon>
        <taxon>Actinomycetes</taxon>
        <taxon>Kineosporiales</taxon>
        <taxon>Kineosporiaceae</taxon>
        <taxon>Pseudokineococcus</taxon>
    </lineage>
</organism>
<dbReference type="Pfam" id="PF08448">
    <property type="entry name" value="PAS_4"/>
    <property type="match status" value="1"/>
</dbReference>
<evidence type="ECO:0000256" key="2">
    <source>
        <dbReference type="SAM" id="MobiDB-lite"/>
    </source>
</evidence>
<dbReference type="Gene3D" id="3.30.450.20">
    <property type="entry name" value="PAS domain"/>
    <property type="match status" value="1"/>
</dbReference>
<dbReference type="Pfam" id="PF07228">
    <property type="entry name" value="SpoIIE"/>
    <property type="match status" value="1"/>
</dbReference>
<dbReference type="Proteomes" id="UP000555552">
    <property type="component" value="Unassembled WGS sequence"/>
</dbReference>
<dbReference type="InterPro" id="IPR001932">
    <property type="entry name" value="PPM-type_phosphatase-like_dom"/>
</dbReference>
<dbReference type="InterPro" id="IPR036457">
    <property type="entry name" value="PPM-type-like_dom_sf"/>
</dbReference>